<feature type="domain" description="DUF3786" evidence="1">
    <location>
        <begin position="13"/>
        <end position="185"/>
    </location>
</feature>
<dbReference type="Pfam" id="PF12654">
    <property type="entry name" value="DUF3786"/>
    <property type="match status" value="1"/>
</dbReference>
<reference evidence="3" key="1">
    <citation type="journal article" date="2023" name="Arch. Microbiol.">
        <title>Desulfoferula mesophilus gen. nov. sp. nov., a mesophilic sulfate-reducing bacterium isolated from a brackish lake sediment.</title>
        <authorList>
            <person name="Watanabe T."/>
            <person name="Yabe T."/>
            <person name="Tsuji J.M."/>
            <person name="Fukui M."/>
        </authorList>
    </citation>
    <scope>NUCLEOTIDE SEQUENCE [LARGE SCALE GENOMIC DNA]</scope>
    <source>
        <strain evidence="3">12FAK</strain>
    </source>
</reference>
<evidence type="ECO:0000313" key="2">
    <source>
        <dbReference type="EMBL" id="BEQ16789.1"/>
    </source>
</evidence>
<gene>
    <name evidence="2" type="ORF">FAK_38550</name>
</gene>
<dbReference type="EMBL" id="AP028679">
    <property type="protein sequence ID" value="BEQ16789.1"/>
    <property type="molecule type" value="Genomic_DNA"/>
</dbReference>
<keyword evidence="3" id="KW-1185">Reference proteome</keyword>
<dbReference type="Proteomes" id="UP001366166">
    <property type="component" value="Chromosome"/>
</dbReference>
<protein>
    <recommendedName>
        <fullName evidence="1">DUF3786 domain-containing protein</fullName>
    </recommendedName>
</protein>
<dbReference type="InterPro" id="IPR024264">
    <property type="entry name" value="DUF3786"/>
</dbReference>
<sequence>MYLGLVERLAGVDFAGAAASLGLERQGAGCLVPLLGGEYLVGPTGVSLAEGGKAFITHRIVLAWYLLHAGSGEPSGSMVPYRELPGGADFARALQTLVHQRLAEGFAGRLAQLKRAAASLGAEELESSSPHDGAWRFAALPKLPLELRFYDADDEFPAEAKVLYDLTAPNFLDLECLAALAHILVLELERAARNS</sequence>
<evidence type="ECO:0000259" key="1">
    <source>
        <dbReference type="Pfam" id="PF12654"/>
    </source>
</evidence>
<evidence type="ECO:0000313" key="3">
    <source>
        <dbReference type="Proteomes" id="UP001366166"/>
    </source>
</evidence>
<dbReference type="KEGG" id="dmp:FAK_38550"/>
<dbReference type="AlphaFoldDB" id="A0AAU9EQN7"/>
<accession>A0AAU9EQN7</accession>
<organism evidence="2 3">
    <name type="scientific">Desulfoferula mesophila</name>
    <dbReference type="NCBI Taxonomy" id="3058419"/>
    <lineage>
        <taxon>Bacteria</taxon>
        <taxon>Pseudomonadati</taxon>
        <taxon>Thermodesulfobacteriota</taxon>
        <taxon>Desulfarculia</taxon>
        <taxon>Desulfarculales</taxon>
        <taxon>Desulfarculaceae</taxon>
        <taxon>Desulfoferula</taxon>
    </lineage>
</organism>
<proteinExistence type="predicted"/>
<name>A0AAU9EQN7_9BACT</name>